<evidence type="ECO:0000313" key="1">
    <source>
        <dbReference type="EMBL" id="RCW28767.1"/>
    </source>
</evidence>
<gene>
    <name evidence="1" type="ORF">DFO77_1364</name>
</gene>
<sequence>MVSFVRYYSNKKLIKVSMSKMELLITDESKKCEIAEYVFERLYTRFLKIFDFESDQKAEYEKFGDKSNRKVFEEEYKNGFIQLAACSLLIETFAAYLSGEDETPRGKSQNRFKKVFQYAEAKENDLQTFKDNNHFYERIRCGLLHQGETKGKYTITRKGFKLLYNEKIDAYLFHKSLKELLKSYKKDLCTKKWDDELWDACRQKIRHTINNSK</sequence>
<dbReference type="Proteomes" id="UP000252733">
    <property type="component" value="Unassembled WGS sequence"/>
</dbReference>
<dbReference type="AlphaFoldDB" id="A0A368UJE9"/>
<keyword evidence="2" id="KW-1185">Reference proteome</keyword>
<name>A0A368UJE9_9BACT</name>
<dbReference type="EMBL" id="QPIZ01000036">
    <property type="protein sequence ID" value="RCW28767.1"/>
    <property type="molecule type" value="Genomic_DNA"/>
</dbReference>
<comment type="caution">
    <text evidence="1">The sequence shown here is derived from an EMBL/GenBank/DDBJ whole genome shotgun (WGS) entry which is preliminary data.</text>
</comment>
<proteinExistence type="predicted"/>
<evidence type="ECO:0008006" key="3">
    <source>
        <dbReference type="Google" id="ProtNLM"/>
    </source>
</evidence>
<reference evidence="1 2" key="1">
    <citation type="submission" date="2018-07" db="EMBL/GenBank/DDBJ databases">
        <title>Freshwater and sediment microbial communities from various areas in North America, analyzing microbe dynamics in response to fracking.</title>
        <authorList>
            <person name="Lamendella R."/>
        </authorList>
    </citation>
    <scope>NUCLEOTIDE SEQUENCE [LARGE SCALE GENOMIC DNA]</scope>
    <source>
        <strain evidence="1 2">160A</strain>
    </source>
</reference>
<evidence type="ECO:0000313" key="2">
    <source>
        <dbReference type="Proteomes" id="UP000252733"/>
    </source>
</evidence>
<organism evidence="1 2">
    <name type="scientific">Marinilabilia salmonicolor</name>
    <dbReference type="NCBI Taxonomy" id="989"/>
    <lineage>
        <taxon>Bacteria</taxon>
        <taxon>Pseudomonadati</taxon>
        <taxon>Bacteroidota</taxon>
        <taxon>Bacteroidia</taxon>
        <taxon>Marinilabiliales</taxon>
        <taxon>Marinilabiliaceae</taxon>
        <taxon>Marinilabilia</taxon>
    </lineage>
</organism>
<accession>A0A368UJE9</accession>
<protein>
    <recommendedName>
        <fullName evidence="3">Apea-like HEPN domain-containing protein</fullName>
    </recommendedName>
</protein>